<name>A0ABR0C4Q4_PURLI</name>
<evidence type="ECO:0000313" key="3">
    <source>
        <dbReference type="Proteomes" id="UP001287286"/>
    </source>
</evidence>
<feature type="region of interest" description="Disordered" evidence="1">
    <location>
        <begin position="53"/>
        <end position="91"/>
    </location>
</feature>
<gene>
    <name evidence="2" type="ORF">Purlil1_4211</name>
</gene>
<organism evidence="2 3">
    <name type="scientific">Purpureocillium lilacinum</name>
    <name type="common">Paecilomyces lilacinus</name>
    <dbReference type="NCBI Taxonomy" id="33203"/>
    <lineage>
        <taxon>Eukaryota</taxon>
        <taxon>Fungi</taxon>
        <taxon>Dikarya</taxon>
        <taxon>Ascomycota</taxon>
        <taxon>Pezizomycotina</taxon>
        <taxon>Sordariomycetes</taxon>
        <taxon>Hypocreomycetidae</taxon>
        <taxon>Hypocreales</taxon>
        <taxon>Ophiocordycipitaceae</taxon>
        <taxon>Purpureocillium</taxon>
    </lineage>
</organism>
<keyword evidence="3" id="KW-1185">Reference proteome</keyword>
<protein>
    <submittedName>
        <fullName evidence="2">Uncharacterized protein</fullName>
    </submittedName>
</protein>
<accession>A0ABR0C4Q4</accession>
<proteinExistence type="predicted"/>
<sequence>MMENRNQEAYLFCAILDQTARNARAVAQTSEERRQAGLRAFAGSDRGERKVVEGAGRATQTPQRKGGCQRARLQTARNRARPSPVGGRRDVSSEIVCRGGGLTKSQGRLKRGTGRGGAVSGEDVLKERFLRLNGRGRARCWVREGSDAPAEVMRRDGEVVGTGKRGGRATRRVEWCGVVVVVVPGGGGGGSGGGSCVVAGARPACQPARCAECQPGTGRLTDGWIGGEGGMEWMEQQALAGPPATPQSSIPGGPASLVGAQVAAALDGQWTLDGEHEDGSAPAAAAAFVMQREHRARASTLSTPQVGTLGVREEAAPAAPAAGEPGWRPLLGKGAGGGAPRKSAIKWATAQQIDPGRVWATGAQRLSPISTLHRQSSSAVSRGVAASLCESPDGRALPLPCAHRQRMCCSQAMDVPSRLLLNAAPRPNGLVAAAMTKLRPSGSTGTQSRESDGRERHHPPSYLHAPLEPLPKNLISRSHEPASRRHGQPWPALKPRRTMTLLEPPPGLLETSTSPRRPPQVSPPPVAFCAEARMHVREGDAQPFPCCCQPSVALRQGRQPKRVLQPPR</sequence>
<reference evidence="2 3" key="1">
    <citation type="journal article" date="2024" name="Microbiol. Resour. Announc.">
        <title>Genome annotations for the ascomycete fungi Trichoderma harzianum, Trichoderma aggressivum, and Purpureocillium lilacinum.</title>
        <authorList>
            <person name="Beijen E.P.W."/>
            <person name="Ohm R.A."/>
        </authorList>
    </citation>
    <scope>NUCLEOTIDE SEQUENCE [LARGE SCALE GENOMIC DNA]</scope>
    <source>
        <strain evidence="2 3">CBS 150709</strain>
    </source>
</reference>
<dbReference type="Proteomes" id="UP001287286">
    <property type="component" value="Unassembled WGS sequence"/>
</dbReference>
<evidence type="ECO:0000313" key="2">
    <source>
        <dbReference type="EMBL" id="KAK4091197.1"/>
    </source>
</evidence>
<feature type="region of interest" description="Disordered" evidence="1">
    <location>
        <begin position="317"/>
        <end position="338"/>
    </location>
</feature>
<feature type="compositionally biased region" description="Low complexity" evidence="1">
    <location>
        <begin position="317"/>
        <end position="332"/>
    </location>
</feature>
<comment type="caution">
    <text evidence="2">The sequence shown here is derived from an EMBL/GenBank/DDBJ whole genome shotgun (WGS) entry which is preliminary data.</text>
</comment>
<feature type="region of interest" description="Disordered" evidence="1">
    <location>
        <begin position="435"/>
        <end position="524"/>
    </location>
</feature>
<evidence type="ECO:0000256" key="1">
    <source>
        <dbReference type="SAM" id="MobiDB-lite"/>
    </source>
</evidence>
<dbReference type="EMBL" id="JAWRVI010000012">
    <property type="protein sequence ID" value="KAK4091197.1"/>
    <property type="molecule type" value="Genomic_DNA"/>
</dbReference>